<dbReference type="InterPro" id="IPR016181">
    <property type="entry name" value="Acyl_CoA_acyltransferase"/>
</dbReference>
<dbReference type="Pfam" id="PF13302">
    <property type="entry name" value="Acetyltransf_3"/>
    <property type="match status" value="1"/>
</dbReference>
<dbReference type="PROSITE" id="PS51186">
    <property type="entry name" value="GNAT"/>
    <property type="match status" value="1"/>
</dbReference>
<evidence type="ECO:0000259" key="1">
    <source>
        <dbReference type="PROSITE" id="PS51186"/>
    </source>
</evidence>
<gene>
    <name evidence="2" type="ORF">MKP09_07095</name>
</gene>
<dbReference type="RefSeq" id="WP_240827061.1">
    <property type="nucleotide sequence ID" value="NZ_JAKWBL010000001.1"/>
</dbReference>
<evidence type="ECO:0000313" key="3">
    <source>
        <dbReference type="Proteomes" id="UP001202248"/>
    </source>
</evidence>
<accession>A0ABS9SH48</accession>
<dbReference type="EMBL" id="JAKWBL010000001">
    <property type="protein sequence ID" value="MCH5597689.1"/>
    <property type="molecule type" value="Genomic_DNA"/>
</dbReference>
<comment type="caution">
    <text evidence="2">The sequence shown here is derived from an EMBL/GenBank/DDBJ whole genome shotgun (WGS) entry which is preliminary data.</text>
</comment>
<dbReference type="InterPro" id="IPR000182">
    <property type="entry name" value="GNAT_dom"/>
</dbReference>
<protein>
    <submittedName>
        <fullName evidence="2">GNAT family N-acetyltransferase</fullName>
    </submittedName>
</protein>
<name>A0ABS9SH48_9BACT</name>
<dbReference type="Proteomes" id="UP001202248">
    <property type="component" value="Unassembled WGS sequence"/>
</dbReference>
<organism evidence="2 3">
    <name type="scientific">Niabella ginsengisoli</name>
    <dbReference type="NCBI Taxonomy" id="522298"/>
    <lineage>
        <taxon>Bacteria</taxon>
        <taxon>Pseudomonadati</taxon>
        <taxon>Bacteroidota</taxon>
        <taxon>Chitinophagia</taxon>
        <taxon>Chitinophagales</taxon>
        <taxon>Chitinophagaceae</taxon>
        <taxon>Niabella</taxon>
    </lineage>
</organism>
<evidence type="ECO:0000313" key="2">
    <source>
        <dbReference type="EMBL" id="MCH5597689.1"/>
    </source>
</evidence>
<dbReference type="SUPFAM" id="SSF55729">
    <property type="entry name" value="Acyl-CoA N-acyltransferases (Nat)"/>
    <property type="match status" value="1"/>
</dbReference>
<dbReference type="Gene3D" id="3.40.630.30">
    <property type="match status" value="1"/>
</dbReference>
<keyword evidence="3" id="KW-1185">Reference proteome</keyword>
<dbReference type="PANTHER" id="PTHR43610">
    <property type="entry name" value="BLL6696 PROTEIN"/>
    <property type="match status" value="1"/>
</dbReference>
<proteinExistence type="predicted"/>
<feature type="domain" description="N-acetyltransferase" evidence="1">
    <location>
        <begin position="13"/>
        <end position="171"/>
    </location>
</feature>
<sequence length="194" mass="22580">MLPKNLILETNKVLLRVMDEKDFEAFHKLTVQDKGMWEFFSLNLSDENQLNEWMEDAFASNIKNSRIPFTIIDKSSDEIAGSSSIGNIAWHDKRLEIGWSWLAPKFRGTEVNRHAKYVMMRYAFEQMNFERVEFKTGVLNIRARKGLEKIGGIEEGTLRSHSLLWNGVRRTSVFYSVLKDEWPKLKSTIFADIG</sequence>
<reference evidence="2 3" key="1">
    <citation type="submission" date="2022-02" db="EMBL/GenBank/DDBJ databases">
        <authorList>
            <person name="Min J."/>
        </authorList>
    </citation>
    <scope>NUCLEOTIDE SEQUENCE [LARGE SCALE GENOMIC DNA]</scope>
    <source>
        <strain evidence="2 3">GR10-1</strain>
    </source>
</reference>
<dbReference type="PANTHER" id="PTHR43610:SF1">
    <property type="entry name" value="N-ACETYLTRANSFERASE DOMAIN-CONTAINING PROTEIN"/>
    <property type="match status" value="1"/>
</dbReference>